<sequence length="304" mass="34842">MHVCTRMCLQCRGTEELIQLLLHSMVLLNLEMTFDDLKIQTMKDQPDEKSNGKKAKGLQFLYSPWWCLVAVTLAVLCLGLVVTIMVLGMQLSQVSNLLKQQQTNLTHQKNKLEGQISARQQAEEASQESQNELKEMIETLAWKLNEKSKEQMELHHQNLNLQETLKRVANCSAPCPQDWIWHEENCYLFSTGSFNWEKSQEKCLSLDAKLLKINSTADLDFIQQAISYSSFPFWMGLSRRNPSYPWLWEDGSPLMPHLFRIRGAVSQTYPSGTCAYIQRGAVYAENCILAAFSICQKKANLRAQ</sequence>
<reference evidence="28 29" key="1">
    <citation type="submission" date="2013-03" db="EMBL/GenBank/DDBJ databases">
        <authorList>
            <person name="Warren W."/>
            <person name="Wilson R.K."/>
        </authorList>
    </citation>
    <scope>NUCLEOTIDE SEQUENCE</scope>
</reference>
<evidence type="ECO:0000259" key="27">
    <source>
        <dbReference type="PROSITE" id="PS50041"/>
    </source>
</evidence>
<keyword evidence="15" id="KW-0564">Palmitate</keyword>
<dbReference type="PANTHER" id="PTHR47298">
    <property type="entry name" value="OXIDIZED LOW-DENSITY LIPOPROTEIN RECEPTOR 1"/>
    <property type="match status" value="1"/>
</dbReference>
<accession>A0A7N9DEU1</accession>
<dbReference type="CDD" id="cd03593">
    <property type="entry name" value="CLECT_NK_receptors_like"/>
    <property type="match status" value="1"/>
</dbReference>
<evidence type="ECO:0000256" key="8">
    <source>
        <dbReference type="ARBA" id="ARBA00022734"/>
    </source>
</evidence>
<dbReference type="Bgee" id="ENSMFAG00000044863">
    <property type="expression patterns" value="Expressed in lung and 8 other cell types or tissues"/>
</dbReference>
<dbReference type="Gene3D" id="3.10.100.10">
    <property type="entry name" value="Mannose-Binding Protein A, subunit A"/>
    <property type="match status" value="1"/>
</dbReference>
<evidence type="ECO:0000256" key="16">
    <source>
        <dbReference type="ARBA" id="ARBA00023157"/>
    </source>
</evidence>
<dbReference type="GO" id="GO:0005576">
    <property type="term" value="C:extracellular region"/>
    <property type="evidence" value="ECO:0007669"/>
    <property type="project" value="UniProtKB-SubCell"/>
</dbReference>
<dbReference type="GeneTree" id="ENSGT00940000161941"/>
<evidence type="ECO:0000256" key="7">
    <source>
        <dbReference type="ARBA" id="ARBA00022692"/>
    </source>
</evidence>
<evidence type="ECO:0000256" key="13">
    <source>
        <dbReference type="ARBA" id="ARBA00023054"/>
    </source>
</evidence>
<keyword evidence="18" id="KW-0325">Glycoprotein</keyword>
<keyword evidence="12 26" id="KW-1133">Transmembrane helix</keyword>
<dbReference type="InterPro" id="IPR052332">
    <property type="entry name" value="OxLDL_rcpt1-like"/>
</dbReference>
<dbReference type="GO" id="GO:0005041">
    <property type="term" value="F:low-density lipoprotein particle receptor activity"/>
    <property type="evidence" value="ECO:0007669"/>
    <property type="project" value="TreeGrafter"/>
</dbReference>
<evidence type="ECO:0000256" key="18">
    <source>
        <dbReference type="ARBA" id="ARBA00023180"/>
    </source>
</evidence>
<evidence type="ECO:0000256" key="6">
    <source>
        <dbReference type="ARBA" id="ARBA00022525"/>
    </source>
</evidence>
<evidence type="ECO:0000256" key="2">
    <source>
        <dbReference type="ARBA" id="ARBA00004285"/>
    </source>
</evidence>
<dbReference type="PROSITE" id="PS50041">
    <property type="entry name" value="C_TYPE_LECTIN_2"/>
    <property type="match status" value="1"/>
</dbReference>
<dbReference type="AlphaFoldDB" id="A0A7N9DEU1"/>
<reference evidence="28" key="3">
    <citation type="submission" date="2025-09" db="UniProtKB">
        <authorList>
            <consortium name="Ensembl"/>
        </authorList>
    </citation>
    <scope>IDENTIFICATION</scope>
</reference>
<keyword evidence="9" id="KW-0391">Immunity</keyword>
<dbReference type="InterPro" id="IPR001304">
    <property type="entry name" value="C-type_lectin-like"/>
</dbReference>
<name>A0A7N9DEU1_MACFA</name>
<dbReference type="InterPro" id="IPR016186">
    <property type="entry name" value="C-type_lectin-like/link_sf"/>
</dbReference>
<dbReference type="Pfam" id="PF00059">
    <property type="entry name" value="Lectin_C"/>
    <property type="match status" value="1"/>
</dbReference>
<gene>
    <name evidence="28" type="primary">OLR1</name>
</gene>
<feature type="coiled-coil region" evidence="25">
    <location>
        <begin position="112"/>
        <end position="139"/>
    </location>
</feature>
<dbReference type="GO" id="GO:0043235">
    <property type="term" value="C:receptor complex"/>
    <property type="evidence" value="ECO:0007669"/>
    <property type="project" value="Ensembl"/>
</dbReference>
<dbReference type="GO" id="GO:0007159">
    <property type="term" value="P:leukocyte cell-cell adhesion"/>
    <property type="evidence" value="ECO:0007669"/>
    <property type="project" value="TreeGrafter"/>
</dbReference>
<keyword evidence="17" id="KW-0675">Receptor</keyword>
<dbReference type="GO" id="GO:0030246">
    <property type="term" value="F:carbohydrate binding"/>
    <property type="evidence" value="ECO:0007669"/>
    <property type="project" value="UniProtKB-KW"/>
</dbReference>
<keyword evidence="10" id="KW-0130">Cell adhesion</keyword>
<dbReference type="GO" id="GO:0002376">
    <property type="term" value="P:immune system process"/>
    <property type="evidence" value="ECO:0007669"/>
    <property type="project" value="UniProtKB-KW"/>
</dbReference>
<dbReference type="GO" id="GO:0005654">
    <property type="term" value="C:nucleoplasm"/>
    <property type="evidence" value="ECO:0007669"/>
    <property type="project" value="Ensembl"/>
</dbReference>
<organism evidence="28 29">
    <name type="scientific">Macaca fascicularis</name>
    <name type="common">Crab-eating macaque</name>
    <name type="synonym">Cynomolgus monkey</name>
    <dbReference type="NCBI Taxonomy" id="9541"/>
    <lineage>
        <taxon>Eukaryota</taxon>
        <taxon>Metazoa</taxon>
        <taxon>Chordata</taxon>
        <taxon>Craniata</taxon>
        <taxon>Vertebrata</taxon>
        <taxon>Euteleostomi</taxon>
        <taxon>Mammalia</taxon>
        <taxon>Eutheria</taxon>
        <taxon>Euarchontoglires</taxon>
        <taxon>Primates</taxon>
        <taxon>Haplorrhini</taxon>
        <taxon>Catarrhini</taxon>
        <taxon>Cercopithecidae</taxon>
        <taxon>Cercopithecinae</taxon>
        <taxon>Macaca</taxon>
    </lineage>
</organism>
<keyword evidence="11" id="KW-0735">Signal-anchor</keyword>
<keyword evidence="8" id="KW-0430">Lectin</keyword>
<dbReference type="SUPFAM" id="SSF56436">
    <property type="entry name" value="C-type lectin-like"/>
    <property type="match status" value="1"/>
</dbReference>
<comment type="subunit">
    <text evidence="21">Homodimer; disulfide-linked. May form a hexamer composed of 3 homodimers. Interacts with HSP70.</text>
</comment>
<dbReference type="Proteomes" id="UP000233100">
    <property type="component" value="Chromosome 11"/>
</dbReference>
<evidence type="ECO:0000256" key="19">
    <source>
        <dbReference type="ARBA" id="ARBA00023198"/>
    </source>
</evidence>
<proteinExistence type="predicted"/>
<dbReference type="InterPro" id="IPR033992">
    <property type="entry name" value="NKR-like_CTLD"/>
</dbReference>
<feature type="domain" description="C-type lectin" evidence="27">
    <location>
        <begin position="182"/>
        <end position="296"/>
    </location>
</feature>
<evidence type="ECO:0000256" key="5">
    <source>
        <dbReference type="ARBA" id="ARBA00022475"/>
    </source>
</evidence>
<evidence type="ECO:0000256" key="4">
    <source>
        <dbReference type="ARBA" id="ARBA00004613"/>
    </source>
</evidence>
<dbReference type="GO" id="GO:0042802">
    <property type="term" value="F:identical protein binding"/>
    <property type="evidence" value="ECO:0007669"/>
    <property type="project" value="Ensembl"/>
</dbReference>
<evidence type="ECO:0000256" key="1">
    <source>
        <dbReference type="ARBA" id="ARBA00004193"/>
    </source>
</evidence>
<evidence type="ECO:0000256" key="22">
    <source>
        <dbReference type="ARBA" id="ARBA00041191"/>
    </source>
</evidence>
<reference evidence="28" key="2">
    <citation type="submission" date="2025-08" db="UniProtKB">
        <authorList>
            <consortium name="Ensembl"/>
        </authorList>
    </citation>
    <scope>IDENTIFICATION</scope>
</reference>
<evidence type="ECO:0000313" key="28">
    <source>
        <dbReference type="Ensembl" id="ENSMFAP00000061758.1"/>
    </source>
</evidence>
<evidence type="ECO:0000256" key="14">
    <source>
        <dbReference type="ARBA" id="ARBA00023136"/>
    </source>
</evidence>
<dbReference type="InterPro" id="IPR016187">
    <property type="entry name" value="CTDL_fold"/>
</dbReference>
<keyword evidence="5" id="KW-1003">Cell membrane</keyword>
<dbReference type="FunFam" id="3.10.100.10:FF:000079">
    <property type="entry name" value="Oxidized low-density lipoprotein receptor 1"/>
    <property type="match status" value="1"/>
</dbReference>
<dbReference type="GO" id="GO:0006954">
    <property type="term" value="P:inflammatory response"/>
    <property type="evidence" value="ECO:0007669"/>
    <property type="project" value="UniProtKB-KW"/>
</dbReference>
<evidence type="ECO:0000256" key="12">
    <source>
        <dbReference type="ARBA" id="ARBA00022989"/>
    </source>
</evidence>
<keyword evidence="14 26" id="KW-0472">Membrane</keyword>
<evidence type="ECO:0000256" key="9">
    <source>
        <dbReference type="ARBA" id="ARBA00022859"/>
    </source>
</evidence>
<evidence type="ECO:0000256" key="24">
    <source>
        <dbReference type="ARBA" id="ARBA00041771"/>
    </source>
</evidence>
<dbReference type="GO" id="GO:0045121">
    <property type="term" value="C:membrane raft"/>
    <property type="evidence" value="ECO:0007669"/>
    <property type="project" value="UniProtKB-SubCell"/>
</dbReference>
<dbReference type="SMART" id="SM00034">
    <property type="entry name" value="CLECT"/>
    <property type="match status" value="1"/>
</dbReference>
<keyword evidence="16" id="KW-1015">Disulfide bond</keyword>
<evidence type="ECO:0000313" key="29">
    <source>
        <dbReference type="Proteomes" id="UP000233100"/>
    </source>
</evidence>
<comment type="subcellular location">
    <subcellularLocation>
        <location evidence="1">Cell membrane</location>
        <topology evidence="1">Lipid-anchor</topology>
    </subcellularLocation>
    <subcellularLocation>
        <location evidence="3">Cell membrane</location>
        <topology evidence="3">Single-pass type II membrane protein</topology>
    </subcellularLocation>
    <subcellularLocation>
        <location evidence="2">Membrane raft</location>
    </subcellularLocation>
    <subcellularLocation>
        <location evidence="4">Secreted</location>
    </subcellularLocation>
</comment>
<evidence type="ECO:0000256" key="20">
    <source>
        <dbReference type="ARBA" id="ARBA00023288"/>
    </source>
</evidence>
<keyword evidence="29" id="KW-1185">Reference proteome</keyword>
<evidence type="ECO:0000256" key="23">
    <source>
        <dbReference type="ARBA" id="ARBA00041686"/>
    </source>
</evidence>
<dbReference type="PANTHER" id="PTHR47298:SF1">
    <property type="entry name" value="OXIDIZED LOW-DENSITY LIPOPROTEIN RECEPTOR 1"/>
    <property type="match status" value="1"/>
</dbReference>
<keyword evidence="20" id="KW-0449">Lipoprotein</keyword>
<dbReference type="GO" id="GO:0005886">
    <property type="term" value="C:plasma membrane"/>
    <property type="evidence" value="ECO:0007669"/>
    <property type="project" value="UniProtKB-SubCell"/>
</dbReference>
<evidence type="ECO:0000256" key="26">
    <source>
        <dbReference type="SAM" id="Phobius"/>
    </source>
</evidence>
<feature type="transmembrane region" description="Helical" evidence="26">
    <location>
        <begin position="63"/>
        <end position="89"/>
    </location>
</feature>
<evidence type="ECO:0000256" key="11">
    <source>
        <dbReference type="ARBA" id="ARBA00022968"/>
    </source>
</evidence>
<protein>
    <recommendedName>
        <fullName evidence="22">Oxidized low-density lipoprotein receptor 1</fullName>
    </recommendedName>
    <alternativeName>
        <fullName evidence="23">Lectin-like oxidized LDL receptor 1</fullName>
    </alternativeName>
    <alternativeName>
        <fullName evidence="24">Lectin-type oxidized LDL receptor 1</fullName>
    </alternativeName>
</protein>
<evidence type="ECO:0000256" key="3">
    <source>
        <dbReference type="ARBA" id="ARBA00004401"/>
    </source>
</evidence>
<evidence type="ECO:0000256" key="15">
    <source>
        <dbReference type="ARBA" id="ARBA00023139"/>
    </source>
</evidence>
<evidence type="ECO:0000256" key="21">
    <source>
        <dbReference type="ARBA" id="ARBA00038751"/>
    </source>
</evidence>
<keyword evidence="6" id="KW-0964">Secreted</keyword>
<evidence type="ECO:0000256" key="25">
    <source>
        <dbReference type="SAM" id="Coils"/>
    </source>
</evidence>
<evidence type="ECO:0000256" key="10">
    <source>
        <dbReference type="ARBA" id="ARBA00022889"/>
    </source>
</evidence>
<dbReference type="Ensembl" id="ENSMFAT00000072566.1">
    <property type="protein sequence ID" value="ENSMFAP00000061758.1"/>
    <property type="gene ID" value="ENSMFAG00000044863.2"/>
</dbReference>
<evidence type="ECO:0000256" key="17">
    <source>
        <dbReference type="ARBA" id="ARBA00023170"/>
    </source>
</evidence>
<dbReference type="GO" id="GO:0042157">
    <property type="term" value="P:lipoprotein metabolic process"/>
    <property type="evidence" value="ECO:0007669"/>
    <property type="project" value="TreeGrafter"/>
</dbReference>
<keyword evidence="13 25" id="KW-0175">Coiled coil</keyword>
<keyword evidence="7 26" id="KW-0812">Transmembrane</keyword>
<keyword evidence="19" id="KW-0395">Inflammatory response</keyword>